<protein>
    <submittedName>
        <fullName evidence="1">Uncharacterized protein</fullName>
    </submittedName>
</protein>
<dbReference type="AlphaFoldDB" id="A0A1L5NR73"/>
<evidence type="ECO:0000313" key="2">
    <source>
        <dbReference type="Proteomes" id="UP000184749"/>
    </source>
</evidence>
<geneLocation type="plasmid" evidence="2">
    <name>prgalie4872c</name>
</geneLocation>
<dbReference type="EMBL" id="CP017104">
    <property type="protein sequence ID" value="APO70349.1"/>
    <property type="molecule type" value="Genomic_DNA"/>
</dbReference>
<keyword evidence="1" id="KW-0614">Plasmid</keyword>
<evidence type="ECO:0000313" key="1">
    <source>
        <dbReference type="EMBL" id="APO70349.1"/>
    </source>
</evidence>
<dbReference type="Proteomes" id="UP000184749">
    <property type="component" value="Plasmid pRgalIE4872c"/>
</dbReference>
<name>A0A1L5NR73_9HYPH</name>
<gene>
    <name evidence="1" type="ORF">IE4872_PC00326</name>
</gene>
<proteinExistence type="predicted"/>
<reference evidence="1 2" key="1">
    <citation type="submission" date="2016-09" db="EMBL/GenBank/DDBJ databases">
        <title>The complete genome sequences of Rhizobium gallicum, symbiovars gallicum and phaseoli, symbionts associated to common bean (Phaseolus vulgaris).</title>
        <authorList>
            <person name="Bustos P."/>
            <person name="Santamaria R.I."/>
            <person name="Perez-Carrascal O.M."/>
            <person name="Juarez S."/>
            <person name="Lozano L."/>
            <person name="Martinez-Flores I."/>
            <person name="Martinez-Romero E."/>
            <person name="Cevallos M."/>
            <person name="Romero D."/>
            <person name="Davila G."/>
            <person name="Gonzalez V."/>
        </authorList>
    </citation>
    <scope>NUCLEOTIDE SEQUENCE [LARGE SCALE GENOMIC DNA]</scope>
    <source>
        <strain evidence="1 2">IE4872</strain>
        <plasmid evidence="2">prgalie4872c</plasmid>
    </source>
</reference>
<sequence length="109" mass="12206">MPSGEGGNHSIFQRNIKPDILVHGCLYPMFWAGSNREPVFPSYRGQPPPPAIYKNGLGRSRRDYPMFRDPINGRRLKKTIGALARKLPIALWKYLNAGVVIEGAIMKTA</sequence>
<organism evidence="1 2">
    <name type="scientific">Rhizobium gallicum</name>
    <dbReference type="NCBI Taxonomy" id="56730"/>
    <lineage>
        <taxon>Bacteria</taxon>
        <taxon>Pseudomonadati</taxon>
        <taxon>Pseudomonadota</taxon>
        <taxon>Alphaproteobacteria</taxon>
        <taxon>Hyphomicrobiales</taxon>
        <taxon>Rhizobiaceae</taxon>
        <taxon>Rhizobium/Agrobacterium group</taxon>
        <taxon>Rhizobium</taxon>
    </lineage>
</organism>
<accession>A0A1L5NR73</accession>